<proteinExistence type="predicted"/>
<dbReference type="InterPro" id="IPR008630">
    <property type="entry name" value="Glyco_trans_34"/>
</dbReference>
<evidence type="ECO:0008006" key="7">
    <source>
        <dbReference type="Google" id="ProtNLM"/>
    </source>
</evidence>
<dbReference type="PANTHER" id="PTHR31306">
    <property type="entry name" value="ALPHA-1,6-MANNOSYLTRANSFERASE MNN11-RELATED"/>
    <property type="match status" value="1"/>
</dbReference>
<sequence length="351" mass="37559">MQAAAPLNCPHGEWNAPGSPGGRAASLPPGTSQEEAAAQWQQALVGVLSAAGAVGQGDFQGARGALAAVLLSSTAGLAPDPRAGMACSLGVAAAYRVMALAFALVAGSWAFRRAYQIALRFQHLAMIWVTHVWEKFARREGHLGGLLGGPWTFSGVLSGARGAAAAFMNMSVTLDSVLYKYARAEPPADVGARGSKASGLDPGIHMLVAEDHAMLNTGAFFLRSSGWSQDFLEKVWGSADSPWIDHPWWENAAIIWNFLRENSQKFQSEDPVSASPAEQEADDMDGIYPPEVRLSPQREFNSYHPATAQGLHDTWEPGKFAIAFNGVLSNTSPEVIRVLYGNYPCLLQRIP</sequence>
<evidence type="ECO:0000256" key="1">
    <source>
        <dbReference type="ARBA" id="ARBA00022676"/>
    </source>
</evidence>
<keyword evidence="4" id="KW-0472">Membrane</keyword>
<protein>
    <recommendedName>
        <fullName evidence="7">Phospholipase B-like</fullName>
    </recommendedName>
</protein>
<evidence type="ECO:0000313" key="6">
    <source>
        <dbReference type="Proteomes" id="UP001189429"/>
    </source>
</evidence>
<feature type="transmembrane region" description="Helical" evidence="4">
    <location>
        <begin position="93"/>
        <end position="111"/>
    </location>
</feature>
<keyword evidence="2" id="KW-0808">Transferase</keyword>
<dbReference type="PANTHER" id="PTHR31306:SF4">
    <property type="entry name" value="ALPHA-1,2-GALACTOSYLTRANSFERASE"/>
    <property type="match status" value="1"/>
</dbReference>
<keyword evidence="4" id="KW-0812">Transmembrane</keyword>
<keyword evidence="4" id="KW-1133">Transmembrane helix</keyword>
<evidence type="ECO:0000256" key="4">
    <source>
        <dbReference type="SAM" id="Phobius"/>
    </source>
</evidence>
<feature type="non-terminal residue" evidence="5">
    <location>
        <position position="351"/>
    </location>
</feature>
<evidence type="ECO:0000313" key="5">
    <source>
        <dbReference type="EMBL" id="CAK0810614.1"/>
    </source>
</evidence>
<evidence type="ECO:0000256" key="2">
    <source>
        <dbReference type="ARBA" id="ARBA00022679"/>
    </source>
</evidence>
<keyword evidence="1" id="KW-0328">Glycosyltransferase</keyword>
<evidence type="ECO:0000256" key="3">
    <source>
        <dbReference type="SAM" id="MobiDB-lite"/>
    </source>
</evidence>
<feature type="region of interest" description="Disordered" evidence="3">
    <location>
        <begin position="1"/>
        <end position="32"/>
    </location>
</feature>
<gene>
    <name evidence="5" type="ORF">PCOR1329_LOCUS15525</name>
</gene>
<reference evidence="5" key="1">
    <citation type="submission" date="2023-10" db="EMBL/GenBank/DDBJ databases">
        <authorList>
            <person name="Chen Y."/>
            <person name="Shah S."/>
            <person name="Dougan E. K."/>
            <person name="Thang M."/>
            <person name="Chan C."/>
        </authorList>
    </citation>
    <scope>NUCLEOTIDE SEQUENCE [LARGE SCALE GENOMIC DNA]</scope>
</reference>
<accession>A0ABN9QX89</accession>
<feature type="region of interest" description="Disordered" evidence="3">
    <location>
        <begin position="267"/>
        <end position="290"/>
    </location>
</feature>
<keyword evidence="6" id="KW-1185">Reference proteome</keyword>
<dbReference type="Proteomes" id="UP001189429">
    <property type="component" value="Unassembled WGS sequence"/>
</dbReference>
<dbReference type="EMBL" id="CAUYUJ010004703">
    <property type="protein sequence ID" value="CAK0810614.1"/>
    <property type="molecule type" value="Genomic_DNA"/>
</dbReference>
<organism evidence="5 6">
    <name type="scientific">Prorocentrum cordatum</name>
    <dbReference type="NCBI Taxonomy" id="2364126"/>
    <lineage>
        <taxon>Eukaryota</taxon>
        <taxon>Sar</taxon>
        <taxon>Alveolata</taxon>
        <taxon>Dinophyceae</taxon>
        <taxon>Prorocentrales</taxon>
        <taxon>Prorocentraceae</taxon>
        <taxon>Prorocentrum</taxon>
    </lineage>
</organism>
<comment type="caution">
    <text evidence="5">The sequence shown here is derived from an EMBL/GenBank/DDBJ whole genome shotgun (WGS) entry which is preliminary data.</text>
</comment>
<name>A0ABN9QX89_9DINO</name>